<feature type="transmembrane region" description="Helical" evidence="1">
    <location>
        <begin position="53"/>
        <end position="77"/>
    </location>
</feature>
<feature type="transmembrane region" description="Helical" evidence="1">
    <location>
        <begin position="20"/>
        <end position="41"/>
    </location>
</feature>
<dbReference type="NCBIfam" id="NF040686">
    <property type="entry name" value="TcpD_dom"/>
    <property type="match status" value="1"/>
</dbReference>
<evidence type="ECO:0000313" key="3">
    <source>
        <dbReference type="EMBL" id="SUM58289.1"/>
    </source>
</evidence>
<dbReference type="RefSeq" id="WP_044359349.1">
    <property type="nucleotide sequence ID" value="NZ_JXWY01000023.1"/>
</dbReference>
<dbReference type="EMBL" id="UHDT01000001">
    <property type="protein sequence ID" value="SUM58289.1"/>
    <property type="molecule type" value="Genomic_DNA"/>
</dbReference>
<keyword evidence="1" id="KW-0812">Transmembrane</keyword>
<evidence type="ECO:0000313" key="2">
    <source>
        <dbReference type="EMBL" id="KIX91235.1"/>
    </source>
</evidence>
<dbReference type="AlphaFoldDB" id="A0A0D6XS04"/>
<evidence type="ECO:0000256" key="1">
    <source>
        <dbReference type="SAM" id="Phobius"/>
    </source>
</evidence>
<name>A0A0D6XS04_9STAP</name>
<reference evidence="2 4" key="1">
    <citation type="submission" date="2015-01" db="EMBL/GenBank/DDBJ databases">
        <authorList>
            <person name="Guo J."/>
        </authorList>
    </citation>
    <scope>NUCLEOTIDE SEQUENCE [LARGE SCALE GENOMIC DNA]</scope>
    <source>
        <strain evidence="2 4">DSM 22147</strain>
    </source>
</reference>
<gene>
    <name evidence="3" type="ORF">NCTC13832_02037</name>
    <name evidence="2" type="ORF">TP70_03490</name>
</gene>
<dbReference type="EMBL" id="JXWY01000023">
    <property type="protein sequence ID" value="KIX91235.1"/>
    <property type="molecule type" value="Genomic_DNA"/>
</dbReference>
<sequence length="83" mass="8848">MNYLSSLLLGVPSISGLGDWIFDQAGTLVGIIVVIVGLTYWSQGKHGRMIGLFVIGGLFFLVSMGPETVLNGISSIWKMIFGG</sequence>
<dbReference type="InterPro" id="IPR049746">
    <property type="entry name" value="TcpD-like_C"/>
</dbReference>
<evidence type="ECO:0000313" key="4">
    <source>
        <dbReference type="Proteomes" id="UP000032366"/>
    </source>
</evidence>
<dbReference type="STRING" id="569857.TP70_03490"/>
<evidence type="ECO:0000313" key="5">
    <source>
        <dbReference type="Proteomes" id="UP000254100"/>
    </source>
</evidence>
<accession>A0A0D6XS04</accession>
<organism evidence="3 5">
    <name type="scientific">Staphylococcus microti</name>
    <dbReference type="NCBI Taxonomy" id="569857"/>
    <lineage>
        <taxon>Bacteria</taxon>
        <taxon>Bacillati</taxon>
        <taxon>Bacillota</taxon>
        <taxon>Bacilli</taxon>
        <taxon>Bacillales</taxon>
        <taxon>Staphylococcaceae</taxon>
        <taxon>Staphylococcus</taxon>
    </lineage>
</organism>
<protein>
    <submittedName>
        <fullName evidence="2">Membrane protein</fullName>
    </submittedName>
    <submittedName>
        <fullName evidence="3">Transposon-related protein</fullName>
    </submittedName>
</protein>
<dbReference type="OrthoDB" id="2413496at2"/>
<reference evidence="3 5" key="2">
    <citation type="submission" date="2018-06" db="EMBL/GenBank/DDBJ databases">
        <authorList>
            <consortium name="Pathogen Informatics"/>
            <person name="Doyle S."/>
        </authorList>
    </citation>
    <scope>NUCLEOTIDE SEQUENCE [LARGE SCALE GENOMIC DNA]</scope>
    <source>
        <strain evidence="3 5">NCTC13832</strain>
    </source>
</reference>
<keyword evidence="1" id="KW-0472">Membrane</keyword>
<dbReference type="Proteomes" id="UP000254100">
    <property type="component" value="Unassembled WGS sequence"/>
</dbReference>
<keyword evidence="4" id="KW-1185">Reference proteome</keyword>
<proteinExistence type="predicted"/>
<keyword evidence="1" id="KW-1133">Transmembrane helix</keyword>
<dbReference type="Proteomes" id="UP000032366">
    <property type="component" value="Unassembled WGS sequence"/>
</dbReference>